<gene>
    <name evidence="1" type="ORF">RPERSI_LOCUS10750</name>
</gene>
<evidence type="ECO:0000313" key="1">
    <source>
        <dbReference type="EMBL" id="CAG8714026.1"/>
    </source>
</evidence>
<accession>A0ACA9PR24</accession>
<comment type="caution">
    <text evidence="1">The sequence shown here is derived from an EMBL/GenBank/DDBJ whole genome shotgun (WGS) entry which is preliminary data.</text>
</comment>
<protein>
    <submittedName>
        <fullName evidence="1">7286_t:CDS:1</fullName>
    </submittedName>
</protein>
<dbReference type="Proteomes" id="UP000789920">
    <property type="component" value="Unassembled WGS sequence"/>
</dbReference>
<reference evidence="1" key="1">
    <citation type="submission" date="2021-06" db="EMBL/GenBank/DDBJ databases">
        <authorList>
            <person name="Kallberg Y."/>
            <person name="Tangrot J."/>
            <person name="Rosling A."/>
        </authorList>
    </citation>
    <scope>NUCLEOTIDE SEQUENCE</scope>
    <source>
        <strain evidence="1">MA461A</strain>
    </source>
</reference>
<feature type="non-terminal residue" evidence="1">
    <location>
        <position position="180"/>
    </location>
</feature>
<sequence length="180" mass="21192">QSESNQSNQNHHKYIQGNYESNYNYENDQSCQFDYESDQSNQELTLSNKNKKLKIVMKSKPAFKNSWLNEFKWLQFDKISQWIFCKYCKYYNKSNTFGSTGSVNFGQKINKELEQLTEQNKNHIIRIAKIVYTLVQDIPLAKLLYMVQLSYELESLFIVDGAITYENKISGHEFAFAISN</sequence>
<name>A0ACA9PR24_9GLOM</name>
<evidence type="ECO:0000313" key="2">
    <source>
        <dbReference type="Proteomes" id="UP000789920"/>
    </source>
</evidence>
<organism evidence="1 2">
    <name type="scientific">Racocetra persica</name>
    <dbReference type="NCBI Taxonomy" id="160502"/>
    <lineage>
        <taxon>Eukaryota</taxon>
        <taxon>Fungi</taxon>
        <taxon>Fungi incertae sedis</taxon>
        <taxon>Mucoromycota</taxon>
        <taxon>Glomeromycotina</taxon>
        <taxon>Glomeromycetes</taxon>
        <taxon>Diversisporales</taxon>
        <taxon>Gigasporaceae</taxon>
        <taxon>Racocetra</taxon>
    </lineage>
</organism>
<feature type="non-terminal residue" evidence="1">
    <location>
        <position position="1"/>
    </location>
</feature>
<proteinExistence type="predicted"/>
<dbReference type="EMBL" id="CAJVQC010021582">
    <property type="protein sequence ID" value="CAG8714026.1"/>
    <property type="molecule type" value="Genomic_DNA"/>
</dbReference>
<keyword evidence="2" id="KW-1185">Reference proteome</keyword>